<evidence type="ECO:0000313" key="2">
    <source>
        <dbReference type="EMBL" id="GGG62844.1"/>
    </source>
</evidence>
<comment type="caution">
    <text evidence="2">The sequence shown here is derived from an EMBL/GenBank/DDBJ whole genome shotgun (WGS) entry which is preliminary data.</text>
</comment>
<dbReference type="InterPro" id="IPR011048">
    <property type="entry name" value="Haem_d1_sf"/>
</dbReference>
<dbReference type="AlphaFoldDB" id="A0A917H0E8"/>
<keyword evidence="3" id="KW-1185">Reference proteome</keyword>
<protein>
    <submittedName>
        <fullName evidence="2">6-phosphogluconolactonase</fullName>
    </submittedName>
</protein>
<organism evidence="2 3">
    <name type="scientific">Paenibacillus radicis</name>
    <name type="common">ex Gao et al. 2016</name>
    <dbReference type="NCBI Taxonomy" id="1737354"/>
    <lineage>
        <taxon>Bacteria</taxon>
        <taxon>Bacillati</taxon>
        <taxon>Bacillota</taxon>
        <taxon>Bacilli</taxon>
        <taxon>Bacillales</taxon>
        <taxon>Paenibacillaceae</taxon>
        <taxon>Paenibacillus</taxon>
    </lineage>
</organism>
<dbReference type="PANTHER" id="PTHR30344">
    <property type="entry name" value="6-PHOSPHOGLUCONOLACTONASE-RELATED"/>
    <property type="match status" value="1"/>
</dbReference>
<evidence type="ECO:0000313" key="3">
    <source>
        <dbReference type="Proteomes" id="UP000600247"/>
    </source>
</evidence>
<dbReference type="SUPFAM" id="SSF51004">
    <property type="entry name" value="C-terminal (heme d1) domain of cytochrome cd1-nitrite reductase"/>
    <property type="match status" value="1"/>
</dbReference>
<dbReference type="Proteomes" id="UP000600247">
    <property type="component" value="Unassembled WGS sequence"/>
</dbReference>
<comment type="similarity">
    <text evidence="1">Belongs to the cycloisomerase 2 family.</text>
</comment>
<name>A0A917H0E8_9BACL</name>
<proteinExistence type="inferred from homology"/>
<sequence length="362" mass="38024">MTRKPYEGLVYIGSYGTAEQATVRVGRFDGAAGTLTVEQELSSAENASFLALHPSGGQLYAVSETAETDGAVGGSVIAYAVDPASGKLTLINRELTHGAHPCYVSTDAAGQSLYIANYSGGNAVRLPIQEDGSLASNTALVRENAQLGPNAARQEAPHAHAIVPNGSFVYVTDLGTDSIHIYKEENGGLSYLSAGKTPAGAGPRHIVFHTDLPYAYVINELDSTVTIFEADGSNGHLTAIQTISALPADYTGKSDAADIHLSPSGRFLYTSNRGHDSIAVFAVDQQTGLLTAVQHEPCGGQTPRNFAITPDGGQLLVAHQTTGSISLFDIDEESGKITFHGKLLDVQAPVCIRFGKETTESF</sequence>
<dbReference type="InterPro" id="IPR015943">
    <property type="entry name" value="WD40/YVTN_repeat-like_dom_sf"/>
</dbReference>
<dbReference type="GO" id="GO:0005829">
    <property type="term" value="C:cytosol"/>
    <property type="evidence" value="ECO:0007669"/>
    <property type="project" value="TreeGrafter"/>
</dbReference>
<dbReference type="EMBL" id="BMHY01000002">
    <property type="protein sequence ID" value="GGG62844.1"/>
    <property type="molecule type" value="Genomic_DNA"/>
</dbReference>
<gene>
    <name evidence="2" type="ORF">GCM10010918_15830</name>
</gene>
<dbReference type="Gene3D" id="2.130.10.10">
    <property type="entry name" value="YVTN repeat-like/Quinoprotein amine dehydrogenase"/>
    <property type="match status" value="1"/>
</dbReference>
<dbReference type="GO" id="GO:0017057">
    <property type="term" value="F:6-phosphogluconolactonase activity"/>
    <property type="evidence" value="ECO:0007669"/>
    <property type="project" value="TreeGrafter"/>
</dbReference>
<dbReference type="RefSeq" id="WP_188888365.1">
    <property type="nucleotide sequence ID" value="NZ_BMHY01000002.1"/>
</dbReference>
<dbReference type="InterPro" id="IPR050282">
    <property type="entry name" value="Cycloisomerase_2"/>
</dbReference>
<accession>A0A917H0E8</accession>
<evidence type="ECO:0000256" key="1">
    <source>
        <dbReference type="ARBA" id="ARBA00005564"/>
    </source>
</evidence>
<dbReference type="PANTHER" id="PTHR30344:SF1">
    <property type="entry name" value="6-PHOSPHOGLUCONOLACTONASE"/>
    <property type="match status" value="1"/>
</dbReference>
<reference evidence="2 3" key="1">
    <citation type="journal article" date="2014" name="Int. J. Syst. Evol. Microbiol.">
        <title>Complete genome sequence of Corynebacterium casei LMG S-19264T (=DSM 44701T), isolated from a smear-ripened cheese.</title>
        <authorList>
            <consortium name="US DOE Joint Genome Institute (JGI-PGF)"/>
            <person name="Walter F."/>
            <person name="Albersmeier A."/>
            <person name="Kalinowski J."/>
            <person name="Ruckert C."/>
        </authorList>
    </citation>
    <scope>NUCLEOTIDE SEQUENCE [LARGE SCALE GENOMIC DNA]</scope>
    <source>
        <strain evidence="2 3">CGMCC 1.15286</strain>
    </source>
</reference>
<dbReference type="InterPro" id="IPR019405">
    <property type="entry name" value="Lactonase_7-beta_prop"/>
</dbReference>
<dbReference type="Pfam" id="PF10282">
    <property type="entry name" value="Lactonase"/>
    <property type="match status" value="1"/>
</dbReference>